<dbReference type="AlphaFoldDB" id="A0A159ZAD5"/>
<dbReference type="GO" id="GO:0019303">
    <property type="term" value="P:D-ribose catabolic process"/>
    <property type="evidence" value="ECO:0007669"/>
    <property type="project" value="UniProtKB-UniRule"/>
</dbReference>
<name>A0A159ZAD5_9RHOB</name>
<dbReference type="InterPro" id="IPR011611">
    <property type="entry name" value="PfkB_dom"/>
</dbReference>
<feature type="binding site" evidence="9">
    <location>
        <position position="273"/>
    </location>
    <ligand>
        <name>K(+)</name>
        <dbReference type="ChEBI" id="CHEBI:29103"/>
    </ligand>
</feature>
<protein>
    <recommendedName>
        <fullName evidence="9">Ribokinase</fullName>
        <shortName evidence="9">RK</shortName>
        <ecNumber evidence="9">2.7.1.15</ecNumber>
    </recommendedName>
</protein>
<comment type="subcellular location">
    <subcellularLocation>
        <location evidence="9">Cytoplasm</location>
    </subcellularLocation>
</comment>
<comment type="catalytic activity">
    <reaction evidence="9">
        <text>D-ribose + ATP = D-ribose 5-phosphate + ADP + H(+)</text>
        <dbReference type="Rhea" id="RHEA:13697"/>
        <dbReference type="ChEBI" id="CHEBI:15378"/>
        <dbReference type="ChEBI" id="CHEBI:30616"/>
        <dbReference type="ChEBI" id="CHEBI:47013"/>
        <dbReference type="ChEBI" id="CHEBI:78346"/>
        <dbReference type="ChEBI" id="CHEBI:456216"/>
        <dbReference type="EC" id="2.7.1.15"/>
    </reaction>
</comment>
<keyword evidence="3 9" id="KW-0547">Nucleotide-binding</keyword>
<evidence type="ECO:0000256" key="6">
    <source>
        <dbReference type="ARBA" id="ARBA00022842"/>
    </source>
</evidence>
<dbReference type="EMBL" id="CP012661">
    <property type="protein sequence ID" value="AMY71764.1"/>
    <property type="molecule type" value="Genomic_DNA"/>
</dbReference>
<dbReference type="Proteomes" id="UP000076128">
    <property type="component" value="Chromosome"/>
</dbReference>
<keyword evidence="5 9" id="KW-0067">ATP-binding</keyword>
<dbReference type="PATRIC" id="fig|1335048.3.peg.4725"/>
<dbReference type="GO" id="GO:0004747">
    <property type="term" value="F:ribokinase activity"/>
    <property type="evidence" value="ECO:0007669"/>
    <property type="project" value="UniProtKB-UniRule"/>
</dbReference>
<feature type="binding site" evidence="9">
    <location>
        <position position="135"/>
    </location>
    <ligand>
        <name>substrate</name>
    </ligand>
</feature>
<evidence type="ECO:0000256" key="2">
    <source>
        <dbReference type="ARBA" id="ARBA00022723"/>
    </source>
</evidence>
<keyword evidence="1 9" id="KW-0808">Transferase</keyword>
<comment type="cofactor">
    <cofactor evidence="9">
        <name>Mg(2+)</name>
        <dbReference type="ChEBI" id="CHEBI:18420"/>
    </cofactor>
    <text evidence="9">Requires a divalent cation, most likely magnesium in vivo, as an electrophilic catalyst to aid phosphoryl group transfer. It is the chelate of the metal and the nucleotide that is the actual substrate.</text>
</comment>
<comment type="subunit">
    <text evidence="9">Homodimer.</text>
</comment>
<accession>A0A159ZAD5</accession>
<feature type="binding site" evidence="9">
    <location>
        <begin position="204"/>
        <end position="209"/>
    </location>
    <ligand>
        <name>ATP</name>
        <dbReference type="ChEBI" id="CHEBI:30616"/>
    </ligand>
</feature>
<dbReference type="Gene3D" id="3.40.1190.20">
    <property type="match status" value="1"/>
</dbReference>
<dbReference type="Pfam" id="PF00294">
    <property type="entry name" value="PfkB"/>
    <property type="match status" value="1"/>
</dbReference>
<dbReference type="PANTHER" id="PTHR10584:SF166">
    <property type="entry name" value="RIBOKINASE"/>
    <property type="match status" value="1"/>
</dbReference>
<feature type="binding site" evidence="9">
    <location>
        <begin position="9"/>
        <end position="11"/>
    </location>
    <ligand>
        <name>substrate</name>
    </ligand>
</feature>
<feature type="binding site" evidence="9">
    <location>
        <position position="178"/>
    </location>
    <ligand>
        <name>ATP</name>
        <dbReference type="ChEBI" id="CHEBI:30616"/>
    </ligand>
</feature>
<evidence type="ECO:0000313" key="11">
    <source>
        <dbReference type="EMBL" id="AMY71764.1"/>
    </source>
</evidence>
<proteinExistence type="inferred from homology"/>
<evidence type="ECO:0000256" key="1">
    <source>
        <dbReference type="ARBA" id="ARBA00022679"/>
    </source>
</evidence>
<organism evidence="11 12">
    <name type="scientific">Frigidibacter mobilis</name>
    <dbReference type="NCBI Taxonomy" id="1335048"/>
    <lineage>
        <taxon>Bacteria</taxon>
        <taxon>Pseudomonadati</taxon>
        <taxon>Pseudomonadota</taxon>
        <taxon>Alphaproteobacteria</taxon>
        <taxon>Rhodobacterales</taxon>
        <taxon>Paracoccaceae</taxon>
        <taxon>Frigidibacter</taxon>
    </lineage>
</organism>
<keyword evidence="7 9" id="KW-0630">Potassium</keyword>
<feature type="binding site" evidence="9">
    <location>
        <position position="271"/>
    </location>
    <ligand>
        <name>K(+)</name>
        <dbReference type="ChEBI" id="CHEBI:29103"/>
    </ligand>
</feature>
<evidence type="ECO:0000256" key="9">
    <source>
        <dbReference type="HAMAP-Rule" id="MF_01987"/>
    </source>
</evidence>
<feature type="binding site" evidence="9">
    <location>
        <position position="238"/>
    </location>
    <ligand>
        <name>substrate</name>
    </ligand>
</feature>
<dbReference type="HAMAP" id="MF_01987">
    <property type="entry name" value="Ribokinase"/>
    <property type="match status" value="1"/>
</dbReference>
<keyword evidence="9" id="KW-0963">Cytoplasm</keyword>
<feature type="active site" description="Proton acceptor" evidence="9">
    <location>
        <position position="238"/>
    </location>
</feature>
<reference evidence="11 12" key="1">
    <citation type="submission" date="2015-09" db="EMBL/GenBank/DDBJ databases">
        <title>Complete genome sequence of Defluviimonas alba cai42t isolated from an oilfield in Xinjiang.</title>
        <authorList>
            <person name="Geng S."/>
            <person name="Pan X."/>
            <person name="Wu X."/>
        </authorList>
    </citation>
    <scope>NUCLEOTIDE SEQUENCE [LARGE SCALE GENOMIC DNA]</scope>
    <source>
        <strain evidence="12">cai42</strain>
    </source>
</reference>
<comment type="activity regulation">
    <text evidence="9">Activated by a monovalent cation that binds near, but not in, the active site. The most likely occupant of the site in vivo is potassium. Ion binding induces a conformational change that may alter substrate affinity.</text>
</comment>
<evidence type="ECO:0000313" key="12">
    <source>
        <dbReference type="Proteomes" id="UP000076128"/>
    </source>
</evidence>
<feature type="binding site" evidence="9">
    <location>
        <position position="268"/>
    </location>
    <ligand>
        <name>K(+)</name>
        <dbReference type="ChEBI" id="CHEBI:29103"/>
    </ligand>
</feature>
<gene>
    <name evidence="9" type="primary">rbsK</name>
    <name evidence="11" type="ORF">AKL17_4552</name>
</gene>
<dbReference type="STRING" id="1335048.AKL17_4552"/>
<dbReference type="PANTHER" id="PTHR10584">
    <property type="entry name" value="SUGAR KINASE"/>
    <property type="match status" value="1"/>
</dbReference>
<dbReference type="GO" id="GO:0005524">
    <property type="term" value="F:ATP binding"/>
    <property type="evidence" value="ECO:0007669"/>
    <property type="project" value="UniProtKB-UniRule"/>
</dbReference>
<evidence type="ECO:0000256" key="3">
    <source>
        <dbReference type="ARBA" id="ARBA00022741"/>
    </source>
</evidence>
<evidence type="ECO:0000256" key="7">
    <source>
        <dbReference type="ARBA" id="ARBA00022958"/>
    </source>
</evidence>
<keyword evidence="12" id="KW-1185">Reference proteome</keyword>
<dbReference type="SUPFAM" id="SSF53613">
    <property type="entry name" value="Ribokinase-like"/>
    <property type="match status" value="1"/>
</dbReference>
<dbReference type="InterPro" id="IPR002139">
    <property type="entry name" value="Ribo/fructo_kinase"/>
</dbReference>
<comment type="similarity">
    <text evidence="9">Belongs to the carbohydrate kinase PfkB family. Ribokinase subfamily.</text>
</comment>
<evidence type="ECO:0000256" key="4">
    <source>
        <dbReference type="ARBA" id="ARBA00022777"/>
    </source>
</evidence>
<feature type="binding site" evidence="9">
    <location>
        <position position="234"/>
    </location>
    <ligand>
        <name>K(+)</name>
        <dbReference type="ChEBI" id="CHEBI:29103"/>
    </ligand>
</feature>
<dbReference type="UniPathway" id="UPA00916">
    <property type="reaction ID" value="UER00889"/>
</dbReference>
<comment type="caution">
    <text evidence="9">Lacks conserved residue(s) required for the propagation of feature annotation.</text>
</comment>
<keyword evidence="8 9" id="KW-0119">Carbohydrate metabolism</keyword>
<dbReference type="InterPro" id="IPR029056">
    <property type="entry name" value="Ribokinase-like"/>
</dbReference>
<comment type="pathway">
    <text evidence="9">Carbohydrate metabolism; D-ribose degradation; D-ribose 5-phosphate from beta-D-ribopyranose: step 2/2.</text>
</comment>
<dbReference type="PRINTS" id="PR00990">
    <property type="entry name" value="RIBOKINASE"/>
</dbReference>
<dbReference type="OrthoDB" id="9775849at2"/>
<keyword evidence="6 9" id="KW-0460">Magnesium</keyword>
<keyword evidence="2 9" id="KW-0479">Metal-binding</keyword>
<feature type="domain" description="Carbohydrate kinase PfkB" evidence="10">
    <location>
        <begin position="5"/>
        <end position="279"/>
    </location>
</feature>
<dbReference type="KEGG" id="daa:AKL17_4552"/>
<evidence type="ECO:0000256" key="5">
    <source>
        <dbReference type="ARBA" id="ARBA00022840"/>
    </source>
</evidence>
<sequence length="292" mass="29243">MIYNLGSINIDHVYRVPHLPAPGETLAADSYTVGLGGKGANQSVAAARAGARVLHIGAVGAEGAWARDRIAGYGVDVAQIAVLDVPTGHAIITVDPGAENSIVLFPGANQALDLAAVLAALAGIGPADTLLVQNETTHAPAAAALARAQGARVICSAAPFDLAAVQAMLPHTSILVLNAIEADQLCAALGCSLDQVPVPELLVTRGRDGAEWICNATGARAFVAALKVQAVDTTGAGDTFAGYFAAALDAGQTPAHALTLAAAAAALKVTRPGTADAIPSLSEVADFLSQQG</sequence>
<keyword evidence="4 9" id="KW-0418">Kinase</keyword>
<dbReference type="GO" id="GO:0046872">
    <property type="term" value="F:metal ion binding"/>
    <property type="evidence" value="ECO:0007669"/>
    <property type="project" value="UniProtKB-KW"/>
</dbReference>
<comment type="function">
    <text evidence="9">Catalyzes the phosphorylation of ribose at O-5 in a reaction requiring ATP and magnesium. The resulting D-ribose-5-phosphate can then be used either for sythesis of nucleotides, histidine, and tryptophan, or as a component of the pentose phosphate pathway.</text>
</comment>
<dbReference type="GO" id="GO:0005737">
    <property type="term" value="C:cytoplasm"/>
    <property type="evidence" value="ECO:0007669"/>
    <property type="project" value="UniProtKB-SubCell"/>
</dbReference>
<dbReference type="EC" id="2.7.1.15" evidence="9"/>
<dbReference type="InterPro" id="IPR011877">
    <property type="entry name" value="Ribokinase"/>
</dbReference>
<dbReference type="RefSeq" id="WP_084739953.1">
    <property type="nucleotide sequence ID" value="NZ_CP012661.1"/>
</dbReference>
<feature type="binding site" evidence="9">
    <location>
        <begin position="237"/>
        <end position="238"/>
    </location>
    <ligand>
        <name>ATP</name>
        <dbReference type="ChEBI" id="CHEBI:30616"/>
    </ligand>
</feature>
<feature type="binding site" evidence="9">
    <location>
        <begin position="37"/>
        <end position="41"/>
    </location>
    <ligand>
        <name>substrate</name>
    </ligand>
</feature>
<feature type="binding site" evidence="9">
    <location>
        <position position="232"/>
    </location>
    <ligand>
        <name>K(+)</name>
        <dbReference type="ChEBI" id="CHEBI:29103"/>
    </ligand>
</feature>
<evidence type="ECO:0000259" key="10">
    <source>
        <dbReference type="Pfam" id="PF00294"/>
    </source>
</evidence>
<evidence type="ECO:0000256" key="8">
    <source>
        <dbReference type="ARBA" id="ARBA00023277"/>
    </source>
</evidence>